<evidence type="ECO:0000313" key="3">
    <source>
        <dbReference type="EMBL" id="VXD24081.1"/>
    </source>
</evidence>
<dbReference type="Pfam" id="PF07176">
    <property type="entry name" value="DUF1400"/>
    <property type="match status" value="1"/>
</dbReference>
<dbReference type="NCBIfam" id="TIGR02595">
    <property type="entry name" value="PEP_CTERM"/>
    <property type="match status" value="1"/>
</dbReference>
<evidence type="ECO:0000313" key="4">
    <source>
        <dbReference type="Proteomes" id="UP000184550"/>
    </source>
</evidence>
<keyword evidence="4" id="KW-1185">Reference proteome</keyword>
<feature type="domain" description="DUF1400" evidence="1">
    <location>
        <begin position="28"/>
        <end position="89"/>
    </location>
</feature>
<dbReference type="RefSeq" id="WP_083625826.1">
    <property type="nucleotide sequence ID" value="NZ_LR734880.1"/>
</dbReference>
<organism evidence="3 4">
    <name type="scientific">Planktothrix serta PCC 8927</name>
    <dbReference type="NCBI Taxonomy" id="671068"/>
    <lineage>
        <taxon>Bacteria</taxon>
        <taxon>Bacillati</taxon>
        <taxon>Cyanobacteriota</taxon>
        <taxon>Cyanophyceae</taxon>
        <taxon>Oscillatoriophycideae</taxon>
        <taxon>Oscillatoriales</taxon>
        <taxon>Microcoleaceae</taxon>
        <taxon>Planktothrix</taxon>
    </lineage>
</organism>
<dbReference type="EMBL" id="CZCU02000156">
    <property type="protein sequence ID" value="VXD24081.1"/>
    <property type="molecule type" value="Genomic_DNA"/>
</dbReference>
<dbReference type="SUPFAM" id="SSF63829">
    <property type="entry name" value="Calcium-dependent phosphotriesterase"/>
    <property type="match status" value="1"/>
</dbReference>
<dbReference type="AlphaFoldDB" id="A0A7Z9BZE3"/>
<comment type="caution">
    <text evidence="3">The sequence shown here is derived from an EMBL/GenBank/DDBJ whole genome shotgun (WGS) entry which is preliminary data.</text>
</comment>
<dbReference type="Pfam" id="PF07589">
    <property type="entry name" value="PEP-CTERM"/>
    <property type="match status" value="1"/>
</dbReference>
<dbReference type="InterPro" id="IPR013424">
    <property type="entry name" value="Ice-binding_C"/>
</dbReference>
<dbReference type="Proteomes" id="UP000184550">
    <property type="component" value="Unassembled WGS sequence"/>
</dbReference>
<reference evidence="3" key="1">
    <citation type="submission" date="2019-10" db="EMBL/GenBank/DDBJ databases">
        <authorList>
            <consortium name="Genoscope - CEA"/>
            <person name="William W."/>
        </authorList>
    </citation>
    <scope>NUCLEOTIDE SEQUENCE [LARGE SCALE GENOMIC DNA]</scope>
    <source>
        <strain evidence="3">BBR_PRJEB10992</strain>
    </source>
</reference>
<evidence type="ECO:0000259" key="2">
    <source>
        <dbReference type="Pfam" id="PF07589"/>
    </source>
</evidence>
<proteinExistence type="predicted"/>
<protein>
    <submittedName>
        <fullName evidence="3">Exosortase, PEP-CTERM interaction domain protein (Modular protein)</fullName>
    </submittedName>
</protein>
<accession>A0A7Z9BZE3</accession>
<name>A0A7Z9BZE3_9CYAN</name>
<feature type="domain" description="Ice-binding protein C-terminal" evidence="2">
    <location>
        <begin position="378"/>
        <end position="402"/>
    </location>
</feature>
<gene>
    <name evidence="3" type="ORF">PL8927_790177</name>
</gene>
<dbReference type="InterPro" id="IPR010802">
    <property type="entry name" value="DUF1400"/>
</dbReference>
<sequence>MSTLKKFLMAIPVVGAIATLNIGCPVLAANQMIVKIGDLERTISITALENFVKTGDTSGLPLEFSSPLFTKNVEQLKEQLQRPISIDPNSELNSKEQDFMDGLMPTGTEEERKAALTLMGEKGNGQITLDFLKVLPGDILSSENFLDSLNAYQPTPIKTPSEKKSLSFLSTHNRQVGTIDLSTGVFTKIADTPRFHDIALSENGKLFGVSTNSQLYSIDQSSGVSSLIGNLGVRFSSLGFSSNNVLYGASGSGFYTVDIMTGAASLVSSIPGFNSVGDIVFDPKNNQFLASSTSVNSGSNSLFSIDLTGSGKKIGDIGFNNVIGLFFDNETLFAYTLDRKQLIINSETGVGTLDKNVTGVNGLISGAASLPSTGSKTSVPEPSSMLGLLAFGTFGIASLLKRKQQ</sequence>
<evidence type="ECO:0000259" key="1">
    <source>
        <dbReference type="Pfam" id="PF07176"/>
    </source>
</evidence>